<comment type="caution">
    <text evidence="1">The sequence shown here is derived from an EMBL/GenBank/DDBJ whole genome shotgun (WGS) entry which is preliminary data.</text>
</comment>
<sequence>MVSRKTGEMPDFDRKSSLRCCLPALLYSIFSPTASVALPGGNTLGREVHLVEVRGSDRRHSPSSHGKQNETYAHGRANSPTCETQFLWLEGGGETGRKQQ</sequence>
<accession>A0ACB8G9V8</accession>
<gene>
    <name evidence="1" type="ORF">K3G42_016992</name>
</gene>
<dbReference type="Proteomes" id="UP000827872">
    <property type="component" value="Linkage Group LG01"/>
</dbReference>
<keyword evidence="2" id="KW-1185">Reference proteome</keyword>
<proteinExistence type="predicted"/>
<dbReference type="EMBL" id="CM037614">
    <property type="protein sequence ID" value="KAH8016376.1"/>
    <property type="molecule type" value="Genomic_DNA"/>
</dbReference>
<evidence type="ECO:0000313" key="2">
    <source>
        <dbReference type="Proteomes" id="UP000827872"/>
    </source>
</evidence>
<protein>
    <submittedName>
        <fullName evidence="1">Uncharacterized protein</fullName>
    </submittedName>
</protein>
<reference evidence="1" key="1">
    <citation type="submission" date="2021-08" db="EMBL/GenBank/DDBJ databases">
        <title>The first chromosome-level gecko genome reveals the dynamic sex chromosomes of Neotropical dwarf geckos (Sphaerodactylidae: Sphaerodactylus).</title>
        <authorList>
            <person name="Pinto B.J."/>
            <person name="Keating S.E."/>
            <person name="Gamble T."/>
        </authorList>
    </citation>
    <scope>NUCLEOTIDE SEQUENCE</scope>
    <source>
        <strain evidence="1">TG3544</strain>
    </source>
</reference>
<name>A0ACB8G9V8_9SAUR</name>
<organism evidence="1 2">
    <name type="scientific">Sphaerodactylus townsendi</name>
    <dbReference type="NCBI Taxonomy" id="933632"/>
    <lineage>
        <taxon>Eukaryota</taxon>
        <taxon>Metazoa</taxon>
        <taxon>Chordata</taxon>
        <taxon>Craniata</taxon>
        <taxon>Vertebrata</taxon>
        <taxon>Euteleostomi</taxon>
        <taxon>Lepidosauria</taxon>
        <taxon>Squamata</taxon>
        <taxon>Bifurcata</taxon>
        <taxon>Gekkota</taxon>
        <taxon>Sphaerodactylidae</taxon>
        <taxon>Sphaerodactylus</taxon>
    </lineage>
</organism>
<evidence type="ECO:0000313" key="1">
    <source>
        <dbReference type="EMBL" id="KAH8016376.1"/>
    </source>
</evidence>